<comment type="caution">
    <text evidence="2">The sequence shown here is derived from an EMBL/GenBank/DDBJ whole genome shotgun (WGS) entry which is preliminary data.</text>
</comment>
<name>A0A9Q1FY40_SYNKA</name>
<dbReference type="AlphaFoldDB" id="A0A9Q1FY40"/>
<accession>A0A9Q1FY40</accession>
<dbReference type="Proteomes" id="UP001152622">
    <property type="component" value="Chromosome 3"/>
</dbReference>
<feature type="region of interest" description="Disordered" evidence="1">
    <location>
        <begin position="260"/>
        <end position="290"/>
    </location>
</feature>
<gene>
    <name evidence="2" type="ORF">SKAU_G00094160</name>
</gene>
<proteinExistence type="predicted"/>
<protein>
    <submittedName>
        <fullName evidence="2">Uncharacterized protein</fullName>
    </submittedName>
</protein>
<dbReference type="OrthoDB" id="7687839at2759"/>
<keyword evidence="3" id="KW-1185">Reference proteome</keyword>
<sequence length="562" mass="63942">MDFYGHTCALGCTGSSPQITLPASLPESLSCTHTHLLRVLRLILITQHEHGCCCFARESPELVDKADARSEIWRYFVYAADSDGKPTGLVQLMMIVKVQYQKQKKYIKISEACFDIFITEVKDKFSIPEDNILSVEDETGTEVDNDVFPDLTTNGICFVIKNELNNSGGSEVLKEYEEKGTISHGTRKVMVNILVADMVENEGRIPRRQTKERYAMGIVYLFPSLRDPHGKKGYEHFYDAQKGTGFLSWRLKSVQRGTRLSATLEDSRAEENGGPMLRREPRHRDDQPDEQRCQEIISLMNHTNDREVIMKKMRDTLEYRQRLIHDPDRSSTVLSVFPRLLDTKGLILQDFRLLFGSETSSKLLEKWPNSFKANVIEQAEMLTSTPMLRRLLLCAKNQQGAALELPEEWAHLTEWDSDMASLLLLLHLLPPQPAGRKRTQKISVAQAIDHLVVFHKSCTSLEAHLQREENRQPYLLASGTSKEAISSFFIAIDKKLIPCEAATSLAAIDELFKVHFVLGIRYDPALKSMYTFLQTTVYNIDVDTTSESPKVKELRTKLVNNV</sequence>
<organism evidence="2 3">
    <name type="scientific">Synaphobranchus kaupii</name>
    <name type="common">Kaup's arrowtooth eel</name>
    <dbReference type="NCBI Taxonomy" id="118154"/>
    <lineage>
        <taxon>Eukaryota</taxon>
        <taxon>Metazoa</taxon>
        <taxon>Chordata</taxon>
        <taxon>Craniata</taxon>
        <taxon>Vertebrata</taxon>
        <taxon>Euteleostomi</taxon>
        <taxon>Actinopterygii</taxon>
        <taxon>Neopterygii</taxon>
        <taxon>Teleostei</taxon>
        <taxon>Anguilliformes</taxon>
        <taxon>Synaphobranchidae</taxon>
        <taxon>Synaphobranchus</taxon>
    </lineage>
</organism>
<dbReference type="EMBL" id="JAINUF010000003">
    <property type="protein sequence ID" value="KAJ8369388.1"/>
    <property type="molecule type" value="Genomic_DNA"/>
</dbReference>
<evidence type="ECO:0000256" key="1">
    <source>
        <dbReference type="SAM" id="MobiDB-lite"/>
    </source>
</evidence>
<reference evidence="2" key="1">
    <citation type="journal article" date="2023" name="Science">
        <title>Genome structures resolve the early diversification of teleost fishes.</title>
        <authorList>
            <person name="Parey E."/>
            <person name="Louis A."/>
            <person name="Montfort J."/>
            <person name="Bouchez O."/>
            <person name="Roques C."/>
            <person name="Iampietro C."/>
            <person name="Lluch J."/>
            <person name="Castinel A."/>
            <person name="Donnadieu C."/>
            <person name="Desvignes T."/>
            <person name="Floi Bucao C."/>
            <person name="Jouanno E."/>
            <person name="Wen M."/>
            <person name="Mejri S."/>
            <person name="Dirks R."/>
            <person name="Jansen H."/>
            <person name="Henkel C."/>
            <person name="Chen W.J."/>
            <person name="Zahm M."/>
            <person name="Cabau C."/>
            <person name="Klopp C."/>
            <person name="Thompson A.W."/>
            <person name="Robinson-Rechavi M."/>
            <person name="Braasch I."/>
            <person name="Lecointre G."/>
            <person name="Bobe J."/>
            <person name="Postlethwait J.H."/>
            <person name="Berthelot C."/>
            <person name="Roest Crollius H."/>
            <person name="Guiguen Y."/>
        </authorList>
    </citation>
    <scope>NUCLEOTIDE SEQUENCE</scope>
    <source>
        <strain evidence="2">WJC10195</strain>
    </source>
</reference>
<evidence type="ECO:0000313" key="2">
    <source>
        <dbReference type="EMBL" id="KAJ8369388.1"/>
    </source>
</evidence>
<dbReference type="PANTHER" id="PTHR31025:SF29">
    <property type="entry name" value="SI:CH211-196P9.1"/>
    <property type="match status" value="1"/>
</dbReference>
<feature type="compositionally biased region" description="Basic and acidic residues" evidence="1">
    <location>
        <begin position="265"/>
        <end position="290"/>
    </location>
</feature>
<dbReference type="PANTHER" id="PTHR31025">
    <property type="entry name" value="SI:CH211-196P9.1-RELATED"/>
    <property type="match status" value="1"/>
</dbReference>
<evidence type="ECO:0000313" key="3">
    <source>
        <dbReference type="Proteomes" id="UP001152622"/>
    </source>
</evidence>